<dbReference type="Gene3D" id="3.40.50.410">
    <property type="entry name" value="von Willebrand factor, type A domain"/>
    <property type="match status" value="1"/>
</dbReference>
<name>A0A8S2PK56_9BILA</name>
<gene>
    <name evidence="3" type="ORF">OVA965_LOCUS26325</name>
    <name evidence="4" type="ORF">TMI583_LOCUS27065</name>
</gene>
<feature type="non-terminal residue" evidence="4">
    <location>
        <position position="1"/>
    </location>
</feature>
<dbReference type="SUPFAM" id="SSF53300">
    <property type="entry name" value="vWA-like"/>
    <property type="match status" value="1"/>
</dbReference>
<proteinExistence type="predicted"/>
<protein>
    <recommendedName>
        <fullName evidence="2">VWFA domain-containing protein</fullName>
    </recommendedName>
</protein>
<dbReference type="InterPro" id="IPR050525">
    <property type="entry name" value="ECM_Assembly_Org"/>
</dbReference>
<evidence type="ECO:0000256" key="1">
    <source>
        <dbReference type="SAM" id="Phobius"/>
    </source>
</evidence>
<dbReference type="Gene3D" id="1.10.530.10">
    <property type="match status" value="1"/>
</dbReference>
<dbReference type="SMART" id="SM00327">
    <property type="entry name" value="VWA"/>
    <property type="match status" value="1"/>
</dbReference>
<dbReference type="PROSITE" id="PS50234">
    <property type="entry name" value="VWFA"/>
    <property type="match status" value="1"/>
</dbReference>
<reference evidence="4" key="1">
    <citation type="submission" date="2021-02" db="EMBL/GenBank/DDBJ databases">
        <authorList>
            <person name="Nowell W R."/>
        </authorList>
    </citation>
    <scope>NUCLEOTIDE SEQUENCE</scope>
</reference>
<feature type="domain" description="VWFA" evidence="2">
    <location>
        <begin position="295"/>
        <end position="473"/>
    </location>
</feature>
<dbReference type="InterPro" id="IPR023346">
    <property type="entry name" value="Lysozyme-like_dom_sf"/>
</dbReference>
<dbReference type="PANTHER" id="PTHR24020:SF20">
    <property type="entry name" value="PH DOMAIN-CONTAINING PROTEIN"/>
    <property type="match status" value="1"/>
</dbReference>
<organism evidence="4 5">
    <name type="scientific">Didymodactylos carnosus</name>
    <dbReference type="NCBI Taxonomy" id="1234261"/>
    <lineage>
        <taxon>Eukaryota</taxon>
        <taxon>Metazoa</taxon>
        <taxon>Spiralia</taxon>
        <taxon>Gnathifera</taxon>
        <taxon>Rotifera</taxon>
        <taxon>Eurotatoria</taxon>
        <taxon>Bdelloidea</taxon>
        <taxon>Philodinida</taxon>
        <taxon>Philodinidae</taxon>
        <taxon>Didymodactylos</taxon>
    </lineage>
</organism>
<evidence type="ECO:0000313" key="4">
    <source>
        <dbReference type="EMBL" id="CAF4059264.1"/>
    </source>
</evidence>
<evidence type="ECO:0000313" key="5">
    <source>
        <dbReference type="Proteomes" id="UP000682733"/>
    </source>
</evidence>
<accession>A0A8S2PK56</accession>
<keyword evidence="1" id="KW-0812">Transmembrane</keyword>
<dbReference type="SUPFAM" id="SSF53955">
    <property type="entry name" value="Lysozyme-like"/>
    <property type="match status" value="1"/>
</dbReference>
<sequence>SALSQTSCEAKYDSSIKGNCSLKSLCEGALLSVGCPNENSCCVRRESLPSPSQVCISITDFNNLYNRTTRIQYIHRYLNKALNDINICQNCAAKAAFLAIAATMTNQFTTDEAVGTDAQFSVDDNKYGNTGPGDGGRFRRRGYFGIRGRRMYQSMYESLLDSEIIESPEKAAMPDKAIKIATTKWTSNMTKLADGTMYGFSMLWYLLTDGIDGLADAAKQYAKVLRQIECSSLHTGQGPECQYNSTHLGNCYADCIPGLEDAEYCGCDGKGERCPNSPPHIRCCLGQCTAEIKLDLGFILDASGSIGAINYELQRSFTKDILRRVNVGPNKTHVAIINYSTRLQTLSLLNQYYTLDEKLSRVDNAAYFGENTFTGEALREANRVFSNNTGLRPTEDGAPKVIFLITDGQSNGVLKPIQEANVLKQRDIHIFTVGVGNNVDLTEVQGICTPPWSENYLPITNYAGLEQKLSQFMSKTCTEPISVVENSTVIGECAKDKYKFFEVSIKVVGNKILITVKLFNGKVKLFYSFNARNPKDPSDFDTYSNDKSKTSATLTSSIWAKHYFNDIGVHVFESKQGIMRTDEDEVTLILDKPSNDTEFVYIGVKGLEEQNRFEVAFDDCANDNVDCTIKSTSSVINMNLFGIIILVLISFLSRMSN</sequence>
<dbReference type="InterPro" id="IPR036465">
    <property type="entry name" value="vWFA_dom_sf"/>
</dbReference>
<dbReference type="PRINTS" id="PR00453">
    <property type="entry name" value="VWFADOMAIN"/>
</dbReference>
<dbReference type="EMBL" id="CAJOBA010038345">
    <property type="protein sequence ID" value="CAF4059264.1"/>
    <property type="molecule type" value="Genomic_DNA"/>
</dbReference>
<dbReference type="PANTHER" id="PTHR24020">
    <property type="entry name" value="COLLAGEN ALPHA"/>
    <property type="match status" value="1"/>
</dbReference>
<dbReference type="InterPro" id="IPR002035">
    <property type="entry name" value="VWF_A"/>
</dbReference>
<dbReference type="EMBL" id="CAJNOK010016792">
    <property type="protein sequence ID" value="CAF1252072.1"/>
    <property type="molecule type" value="Genomic_DNA"/>
</dbReference>
<feature type="transmembrane region" description="Helical" evidence="1">
    <location>
        <begin position="634"/>
        <end position="652"/>
    </location>
</feature>
<dbReference type="Pfam" id="PF00092">
    <property type="entry name" value="VWA"/>
    <property type="match status" value="1"/>
</dbReference>
<dbReference type="Proteomes" id="UP000682733">
    <property type="component" value="Unassembled WGS sequence"/>
</dbReference>
<dbReference type="CDD" id="cd01450">
    <property type="entry name" value="vWFA_subfamily_ECM"/>
    <property type="match status" value="1"/>
</dbReference>
<evidence type="ECO:0000313" key="3">
    <source>
        <dbReference type="EMBL" id="CAF1252072.1"/>
    </source>
</evidence>
<evidence type="ECO:0000259" key="2">
    <source>
        <dbReference type="PROSITE" id="PS50234"/>
    </source>
</evidence>
<keyword evidence="1" id="KW-1133">Transmembrane helix</keyword>
<comment type="caution">
    <text evidence="4">The sequence shown here is derived from an EMBL/GenBank/DDBJ whole genome shotgun (WGS) entry which is preliminary data.</text>
</comment>
<keyword evidence="1" id="KW-0472">Membrane</keyword>
<dbReference type="Proteomes" id="UP000677228">
    <property type="component" value="Unassembled WGS sequence"/>
</dbReference>
<dbReference type="AlphaFoldDB" id="A0A8S2PK56"/>